<dbReference type="GeneID" id="5427906"/>
<dbReference type="PANTHER" id="PTHR35910">
    <property type="entry name" value="2EXR DOMAIN-CONTAINING PROTEIN"/>
    <property type="match status" value="1"/>
</dbReference>
<keyword evidence="1" id="KW-0812">Transmembrane</keyword>
<dbReference type="KEGG" id="bfu:BCIN_15g02530"/>
<dbReference type="AlphaFoldDB" id="A0A384K4E8"/>
<gene>
    <name evidence="3" type="ORF">BCIN_15g02530</name>
</gene>
<name>A0A384K4E8_BOTFB</name>
<feature type="transmembrane region" description="Helical" evidence="1">
    <location>
        <begin position="436"/>
        <end position="455"/>
    </location>
</feature>
<dbReference type="InterPro" id="IPR045518">
    <property type="entry name" value="2EXR"/>
</dbReference>
<reference evidence="3 4" key="1">
    <citation type="journal article" date="2011" name="PLoS Genet.">
        <title>Genomic analysis of the necrotrophic fungal pathogens Sclerotinia sclerotiorum and Botrytis cinerea.</title>
        <authorList>
            <person name="Amselem J."/>
            <person name="Cuomo C.A."/>
            <person name="van Kan J.A."/>
            <person name="Viaud M."/>
            <person name="Benito E.P."/>
            <person name="Couloux A."/>
            <person name="Coutinho P.M."/>
            <person name="de Vries R.P."/>
            <person name="Dyer P.S."/>
            <person name="Fillinger S."/>
            <person name="Fournier E."/>
            <person name="Gout L."/>
            <person name="Hahn M."/>
            <person name="Kohn L."/>
            <person name="Lapalu N."/>
            <person name="Plummer K.M."/>
            <person name="Pradier J.M."/>
            <person name="Quevillon E."/>
            <person name="Sharon A."/>
            <person name="Simon A."/>
            <person name="ten Have A."/>
            <person name="Tudzynski B."/>
            <person name="Tudzynski P."/>
            <person name="Wincker P."/>
            <person name="Andrew M."/>
            <person name="Anthouard V."/>
            <person name="Beever R.E."/>
            <person name="Beffa R."/>
            <person name="Benoit I."/>
            <person name="Bouzid O."/>
            <person name="Brault B."/>
            <person name="Chen Z."/>
            <person name="Choquer M."/>
            <person name="Collemare J."/>
            <person name="Cotton P."/>
            <person name="Danchin E.G."/>
            <person name="Da Silva C."/>
            <person name="Gautier A."/>
            <person name="Giraud C."/>
            <person name="Giraud T."/>
            <person name="Gonzalez C."/>
            <person name="Grossetete S."/>
            <person name="Guldener U."/>
            <person name="Henrissat B."/>
            <person name="Howlett B.J."/>
            <person name="Kodira C."/>
            <person name="Kretschmer M."/>
            <person name="Lappartient A."/>
            <person name="Leroch M."/>
            <person name="Levis C."/>
            <person name="Mauceli E."/>
            <person name="Neuveglise C."/>
            <person name="Oeser B."/>
            <person name="Pearson M."/>
            <person name="Poulain J."/>
            <person name="Poussereau N."/>
            <person name="Quesneville H."/>
            <person name="Rascle C."/>
            <person name="Schumacher J."/>
            <person name="Segurens B."/>
            <person name="Sexton A."/>
            <person name="Silva E."/>
            <person name="Sirven C."/>
            <person name="Soanes D.M."/>
            <person name="Talbot N.J."/>
            <person name="Templeton M."/>
            <person name="Yandava C."/>
            <person name="Yarden O."/>
            <person name="Zeng Q."/>
            <person name="Rollins J.A."/>
            <person name="Lebrun M.H."/>
            <person name="Dickman M."/>
        </authorList>
    </citation>
    <scope>NUCLEOTIDE SEQUENCE [LARGE SCALE GENOMIC DNA]</scope>
    <source>
        <strain evidence="3 4">B05.10</strain>
    </source>
</reference>
<dbReference type="OrthoDB" id="3439380at2759"/>
<dbReference type="EMBL" id="CP009819">
    <property type="protein sequence ID" value="ATZ57705.1"/>
    <property type="molecule type" value="Genomic_DNA"/>
</dbReference>
<keyword evidence="1" id="KW-0472">Membrane</keyword>
<sequence>MTLAPKTFPQFSLLPLELRLKIWHLALPPRIIILPRLSYKPLRPNHSQPPTPRNPYEKREWLARNQPTYHGLPISPLEYATTRYHIPSILTTNRDAYTAIRPLYRRMFNWRSYETDYWDNEGQVWFNPEIDILALGMQLPDVLGWSCVFRYREDLARVRFLALYDIVGERSGESRNIDSQEEMEELMRGLPSTVIQLASLCVRMEKFYWVVEEEEEGGERTFREELTLRRGEMYVRRSFDFLRMRRPESVAHTQDSTEPLQPEKIRTVLDSKEKREKLRVERERWQRTICLRSTRELKIERDMYKFPSTVPFIVDDYTEAALDRQVKIFRNMVGYRYVPWRWCRVNSNVQPWGRYPHYDDCTSYISGWSPPKANTSWQYQYTSISSSRTILPYCTCTQCWSTPEKKDLWISCNYGRTIWFSRATPILTCSSLALEISYLFSLIFGFVWILVWIAVSKI</sequence>
<dbReference type="Pfam" id="PF20150">
    <property type="entry name" value="2EXR"/>
    <property type="match status" value="1"/>
</dbReference>
<keyword evidence="4" id="KW-1185">Reference proteome</keyword>
<dbReference type="Proteomes" id="UP000001798">
    <property type="component" value="Chromosome 15"/>
</dbReference>
<evidence type="ECO:0000259" key="2">
    <source>
        <dbReference type="Pfam" id="PF20150"/>
    </source>
</evidence>
<dbReference type="VEuPathDB" id="FungiDB:Bcin15g02530"/>
<keyword evidence="1" id="KW-1133">Transmembrane helix</keyword>
<organism evidence="3 4">
    <name type="scientific">Botryotinia fuckeliana (strain B05.10)</name>
    <name type="common">Noble rot fungus</name>
    <name type="synonym">Botrytis cinerea</name>
    <dbReference type="NCBI Taxonomy" id="332648"/>
    <lineage>
        <taxon>Eukaryota</taxon>
        <taxon>Fungi</taxon>
        <taxon>Dikarya</taxon>
        <taxon>Ascomycota</taxon>
        <taxon>Pezizomycotina</taxon>
        <taxon>Leotiomycetes</taxon>
        <taxon>Helotiales</taxon>
        <taxon>Sclerotiniaceae</taxon>
        <taxon>Botrytis</taxon>
    </lineage>
</organism>
<evidence type="ECO:0000313" key="4">
    <source>
        <dbReference type="Proteomes" id="UP000001798"/>
    </source>
</evidence>
<reference evidence="3 4" key="3">
    <citation type="journal article" date="2017" name="Mol. Plant Pathol.">
        <title>A gapless genome sequence of the fungus Botrytis cinerea.</title>
        <authorList>
            <person name="Van Kan J.A."/>
            <person name="Stassen J.H."/>
            <person name="Mosbach A."/>
            <person name="Van Der Lee T.A."/>
            <person name="Faino L."/>
            <person name="Farmer A.D."/>
            <person name="Papasotiriou D.G."/>
            <person name="Zhou S."/>
            <person name="Seidl M.F."/>
            <person name="Cottam E."/>
            <person name="Edel D."/>
            <person name="Hahn M."/>
            <person name="Schwartz D.C."/>
            <person name="Dietrich R.A."/>
            <person name="Widdison S."/>
            <person name="Scalliet G."/>
        </authorList>
    </citation>
    <scope>NUCLEOTIDE SEQUENCE [LARGE SCALE GENOMIC DNA]</scope>
    <source>
        <strain evidence="3 4">B05.10</strain>
    </source>
</reference>
<dbReference type="PANTHER" id="PTHR35910:SF6">
    <property type="entry name" value="2EXR DOMAIN-CONTAINING PROTEIN"/>
    <property type="match status" value="1"/>
</dbReference>
<accession>A0A384K4E8</accession>
<proteinExistence type="predicted"/>
<dbReference type="RefSeq" id="XP_024553307.1">
    <property type="nucleotide sequence ID" value="XM_024697491.1"/>
</dbReference>
<evidence type="ECO:0000256" key="1">
    <source>
        <dbReference type="SAM" id="Phobius"/>
    </source>
</evidence>
<evidence type="ECO:0000313" key="3">
    <source>
        <dbReference type="EMBL" id="ATZ57705.1"/>
    </source>
</evidence>
<reference evidence="3 4" key="2">
    <citation type="journal article" date="2012" name="Eukaryot. Cell">
        <title>Genome update of Botrytis cinerea strains B05.10 and T4.</title>
        <authorList>
            <person name="Staats M."/>
            <person name="van Kan J.A."/>
        </authorList>
    </citation>
    <scope>NUCLEOTIDE SEQUENCE [LARGE SCALE GENOMIC DNA]</scope>
    <source>
        <strain evidence="3 4">B05.10</strain>
    </source>
</reference>
<protein>
    <recommendedName>
        <fullName evidence="2">2EXR domain-containing protein</fullName>
    </recommendedName>
</protein>
<feature type="domain" description="2EXR" evidence="2">
    <location>
        <begin position="8"/>
        <end position="133"/>
    </location>
</feature>